<sequence>MAMRNRIHARALLTMRRLCTDAIMATTESASTIHSLKSSSSSSSLYRRLSALGADSESSVAKVLNRWLREGKSVKKYEIERYVKALRKYKRFNHALELMEWMERRGTNLSYSDYAIRIDLLSKTKGIEAAEEYFTSLSEFAKNQLTYGALLNCYCTKKMPEKAMEFLEKMRERNLGSTTLDYNNLMSLYMRLDQPEKVPPLVEEMKAANILPDRFTYSVLMNSYAARNDIEAVERIMEEVKAKGGVCCDWTTYSNLAAIYVAAGHSDKAELALGECEKMINMRDRTAFHFLISLYAGISKSTEVKRVWESLKSAFPKTTNLSYLVMLQALNRLDDMVGIEKCFEEWESGCSSYDFRLTNVLLGSYLRQGMIKKAEKLLESAMNRGSQPNFRTLELVIDFYLSNNMELAMKSMKAAVCKVKENEWQPNQEKVRAFLKYFEEQKDIDGAEEFCKMLKKVHCLDSEAYNSLLRTYIAAEKMEPLMRQRIEEDEIETSPETEGLLEKERGIQASENSDTEIYLDWIIHIWLSKEIPECLPANSNSSSRAFQTNLNLLLSSLISKAPSSSGFYTDSVGKNQNRVHGLVLCRGDVQSDLCSNCLINVTNDITQHCMDSTQGIVWHDYCLVRYNNHEFFGAIDTGRFFDNQNWTRQEYPDVDPRRLIRGLVESAPGQPLMFAANKLEVKRDYLSESETRYGLVQCTRDLTRDGCRSCLNELMKDYRLCCEGMRGCRIVAGSCSIWYDDYPPSFFGLAYRSSLRNRMLQEKGNEITYRSLSNSKQTNLSSPASQPTSVYKVSNGTVIVSSNATTTVIDSTPNGAPAPTTPPLAPPPVFNTPPTTVIPPLASVPAPAPGINKGLRPKGPRKKAHFRLAKIGVSILGILIFIAAVVLLFFLYRRRSNNKTTITKDVETFLKNNGSLGPKRYKYSELKKMTNSFRDEKYWGKDSIVFSGILLPICFSGSGGEESSSSELGALSSAPSTKDGEHHRQRFLNFL</sequence>
<reference evidence="1 2" key="1">
    <citation type="journal article" date="2022" name="Hortic Res">
        <title>A haplotype resolved chromosomal level avocado genome allows analysis of novel avocado genes.</title>
        <authorList>
            <person name="Nath O."/>
            <person name="Fletcher S.J."/>
            <person name="Hayward A."/>
            <person name="Shaw L.M."/>
            <person name="Masouleh A.K."/>
            <person name="Furtado A."/>
            <person name="Henry R.J."/>
            <person name="Mitter N."/>
        </authorList>
    </citation>
    <scope>NUCLEOTIDE SEQUENCE [LARGE SCALE GENOMIC DNA]</scope>
    <source>
        <strain evidence="2">cv. Hass</strain>
    </source>
</reference>
<evidence type="ECO:0000313" key="1">
    <source>
        <dbReference type="EMBL" id="KAJ8636314.1"/>
    </source>
</evidence>
<organism evidence="1 2">
    <name type="scientific">Persea americana</name>
    <name type="common">Avocado</name>
    <dbReference type="NCBI Taxonomy" id="3435"/>
    <lineage>
        <taxon>Eukaryota</taxon>
        <taxon>Viridiplantae</taxon>
        <taxon>Streptophyta</taxon>
        <taxon>Embryophyta</taxon>
        <taxon>Tracheophyta</taxon>
        <taxon>Spermatophyta</taxon>
        <taxon>Magnoliopsida</taxon>
        <taxon>Magnoliidae</taxon>
        <taxon>Laurales</taxon>
        <taxon>Lauraceae</taxon>
        <taxon>Persea</taxon>
    </lineage>
</organism>
<gene>
    <name evidence="1" type="ORF">MRB53_010581</name>
</gene>
<comment type="caution">
    <text evidence="1">The sequence shown here is derived from an EMBL/GenBank/DDBJ whole genome shotgun (WGS) entry which is preliminary data.</text>
</comment>
<name>A0ACC2LTE2_PERAE</name>
<proteinExistence type="predicted"/>
<dbReference type="EMBL" id="CM056811">
    <property type="protein sequence ID" value="KAJ8636314.1"/>
    <property type="molecule type" value="Genomic_DNA"/>
</dbReference>
<evidence type="ECO:0000313" key="2">
    <source>
        <dbReference type="Proteomes" id="UP001234297"/>
    </source>
</evidence>
<protein>
    <submittedName>
        <fullName evidence="1">Uncharacterized protein</fullName>
    </submittedName>
</protein>
<keyword evidence="2" id="KW-1185">Reference proteome</keyword>
<dbReference type="Proteomes" id="UP001234297">
    <property type="component" value="Chromosome 3"/>
</dbReference>
<accession>A0ACC2LTE2</accession>